<feature type="transmembrane region" description="Helical" evidence="7">
    <location>
        <begin position="253"/>
        <end position="272"/>
    </location>
</feature>
<keyword evidence="3 7" id="KW-0812">Transmembrane</keyword>
<feature type="transmembrane region" description="Helical" evidence="7">
    <location>
        <begin position="374"/>
        <end position="395"/>
    </location>
</feature>
<sequence>MPSPPRSIRARPPQNACSKRADSTSRNTPTGWRASTTRSKLTSGVDPLLPPRRDAPLSSRSAPMAPTPKKSPSPSTLRSVGLIAGPVVFFLIMLGQGIEGLSEAGTAALAITLLMAIWWLTEAIPIYVTALVPIVLFPLTGVLPAAETTLNYGHELIYLFLGGFLLSIAVEKWHLHRRVALSIIAKVGFEPARLVLGFMVATGFLSMWISNTASAMMMVPIGLAVVTQVAALTERHQPEIDTSPGGFHFGMSLMLGIAYSASIGGIATIIGSPPNAIFVGYVDRVHGTTISFLQWMYYGLPIAVVGILIAWFYLTKKAYPIRIGGMEGIANVVDEGLRELGPMRHSERRVLAIFGLVAGLWVLRGALAPYLSSFGLGGFSDTTVAILGAILLFIVPSHCEPGEPLLVWEDVREVPWGILLLFGGGLALASGIEASGLATWLAEGLGFLEGAPGILVILVLVAVVIFLTEVTSNTSTATIFVPVVAILATVVGLHPYTLMISVVTAASCAFMLPVATPPNAVVFASNYVTMNDMMRAGLRLNIAFIVLIALLGRFWLPVAWGI</sequence>
<feature type="transmembrane region" description="Helical" evidence="7">
    <location>
        <begin position="536"/>
        <end position="556"/>
    </location>
</feature>
<feature type="transmembrane region" description="Helical" evidence="7">
    <location>
        <begin position="215"/>
        <end position="232"/>
    </location>
</feature>
<reference evidence="8 9" key="1">
    <citation type="submission" date="2019-01" db="EMBL/GenBank/DDBJ databases">
        <title>Lujinxingia litoralis gen. nov., sp. nov. and Lujinxingia sediminis gen. nov., sp. nov., new members in the order Bradymonadales, isolated from coastal sediment.</title>
        <authorList>
            <person name="Li C.-M."/>
        </authorList>
    </citation>
    <scope>NUCLEOTIDE SEQUENCE [LARGE SCALE GENOMIC DNA]</scope>
    <source>
        <strain evidence="8 9">SEH01</strain>
    </source>
</reference>
<feature type="transmembrane region" description="Helical" evidence="7">
    <location>
        <begin position="191"/>
        <end position="209"/>
    </location>
</feature>
<feature type="transmembrane region" description="Helical" evidence="7">
    <location>
        <begin position="292"/>
        <end position="314"/>
    </location>
</feature>
<feature type="transmembrane region" description="Helical" evidence="7">
    <location>
        <begin position="447"/>
        <end position="467"/>
    </location>
</feature>
<keyword evidence="9" id="KW-1185">Reference proteome</keyword>
<comment type="subcellular location">
    <subcellularLocation>
        <location evidence="1">Membrane</location>
        <topology evidence="1">Multi-pass membrane protein</topology>
    </subcellularLocation>
</comment>
<name>A0ABY0CXB5_9DELT</name>
<feature type="transmembrane region" description="Helical" evidence="7">
    <location>
        <begin position="479"/>
        <end position="496"/>
    </location>
</feature>
<feature type="transmembrane region" description="Helical" evidence="7">
    <location>
        <begin position="127"/>
        <end position="146"/>
    </location>
</feature>
<accession>A0ABY0CXB5</accession>
<dbReference type="InterPro" id="IPR031312">
    <property type="entry name" value="Na/sul_symport_CS"/>
</dbReference>
<organism evidence="8 9">
    <name type="scientific">Lujinxingia sediminis</name>
    <dbReference type="NCBI Taxonomy" id="2480984"/>
    <lineage>
        <taxon>Bacteria</taxon>
        <taxon>Deltaproteobacteria</taxon>
        <taxon>Bradymonadales</taxon>
        <taxon>Lujinxingiaceae</taxon>
        <taxon>Lujinxingia</taxon>
    </lineage>
</organism>
<evidence type="ECO:0000313" key="9">
    <source>
        <dbReference type="Proteomes" id="UP000282926"/>
    </source>
</evidence>
<dbReference type="NCBIfam" id="TIGR00785">
    <property type="entry name" value="dass"/>
    <property type="match status" value="1"/>
</dbReference>
<feature type="compositionally biased region" description="Low complexity" evidence="6">
    <location>
        <begin position="1"/>
        <end position="13"/>
    </location>
</feature>
<dbReference type="Pfam" id="PF00939">
    <property type="entry name" value="Na_sulph_symp"/>
    <property type="match status" value="1"/>
</dbReference>
<dbReference type="Proteomes" id="UP000282926">
    <property type="component" value="Unassembled WGS sequence"/>
</dbReference>
<evidence type="ECO:0000256" key="6">
    <source>
        <dbReference type="SAM" id="MobiDB-lite"/>
    </source>
</evidence>
<feature type="transmembrane region" description="Helical" evidence="7">
    <location>
        <begin position="350"/>
        <end position="368"/>
    </location>
</feature>
<protein>
    <submittedName>
        <fullName evidence="8">DASS family sodium-coupled anion symporter</fullName>
    </submittedName>
</protein>
<evidence type="ECO:0000313" key="8">
    <source>
        <dbReference type="EMBL" id="RVU48328.1"/>
    </source>
</evidence>
<gene>
    <name evidence="8" type="ORF">EA187_02500</name>
</gene>
<comment type="caution">
    <text evidence="8">The sequence shown here is derived from an EMBL/GenBank/DDBJ whole genome shotgun (WGS) entry which is preliminary data.</text>
</comment>
<dbReference type="CDD" id="cd01115">
    <property type="entry name" value="SLC13_permease"/>
    <property type="match status" value="1"/>
</dbReference>
<keyword evidence="5 7" id="KW-0472">Membrane</keyword>
<dbReference type="PANTHER" id="PTHR10283">
    <property type="entry name" value="SOLUTE CARRIER FAMILY 13 MEMBER"/>
    <property type="match status" value="1"/>
</dbReference>
<dbReference type="InterPro" id="IPR001898">
    <property type="entry name" value="SLC13A/DASS"/>
</dbReference>
<evidence type="ECO:0000256" key="4">
    <source>
        <dbReference type="ARBA" id="ARBA00022989"/>
    </source>
</evidence>
<feature type="transmembrane region" description="Helical" evidence="7">
    <location>
        <begin position="416"/>
        <end position="441"/>
    </location>
</feature>
<feature type="compositionally biased region" description="Polar residues" evidence="6">
    <location>
        <begin position="24"/>
        <end position="42"/>
    </location>
</feature>
<feature type="transmembrane region" description="Helical" evidence="7">
    <location>
        <begin position="104"/>
        <end position="120"/>
    </location>
</feature>
<feature type="region of interest" description="Disordered" evidence="6">
    <location>
        <begin position="1"/>
        <end position="77"/>
    </location>
</feature>
<feature type="transmembrane region" description="Helical" evidence="7">
    <location>
        <begin position="79"/>
        <end position="98"/>
    </location>
</feature>
<evidence type="ECO:0000256" key="5">
    <source>
        <dbReference type="ARBA" id="ARBA00023136"/>
    </source>
</evidence>
<dbReference type="EMBL" id="SADD01000001">
    <property type="protein sequence ID" value="RVU48328.1"/>
    <property type="molecule type" value="Genomic_DNA"/>
</dbReference>
<feature type="transmembrane region" description="Helical" evidence="7">
    <location>
        <begin position="152"/>
        <end position="170"/>
    </location>
</feature>
<evidence type="ECO:0000256" key="3">
    <source>
        <dbReference type="ARBA" id="ARBA00022692"/>
    </source>
</evidence>
<proteinExistence type="predicted"/>
<feature type="transmembrane region" description="Helical" evidence="7">
    <location>
        <begin position="502"/>
        <end position="524"/>
    </location>
</feature>
<dbReference type="PANTHER" id="PTHR10283:SF82">
    <property type="entry name" value="SOLUTE CARRIER FAMILY 13 MEMBER 2"/>
    <property type="match status" value="1"/>
</dbReference>
<keyword evidence="4 7" id="KW-1133">Transmembrane helix</keyword>
<dbReference type="PROSITE" id="PS01271">
    <property type="entry name" value="NA_SULFATE"/>
    <property type="match status" value="1"/>
</dbReference>
<evidence type="ECO:0000256" key="2">
    <source>
        <dbReference type="ARBA" id="ARBA00022448"/>
    </source>
</evidence>
<keyword evidence="2" id="KW-0813">Transport</keyword>
<evidence type="ECO:0000256" key="7">
    <source>
        <dbReference type="SAM" id="Phobius"/>
    </source>
</evidence>
<evidence type="ECO:0000256" key="1">
    <source>
        <dbReference type="ARBA" id="ARBA00004141"/>
    </source>
</evidence>